<keyword evidence="7" id="KW-1185">Reference proteome</keyword>
<sequence length="299" mass="31752">MTRLPDPDSLRLLVLIAELGSLGRAATELGVAQPSASKRLSALERLLGLVLVDRTRRGSTLTPDGVLVAGWSRRVLDEMAALATGADALRAKRDAELRVAASMTLAEHLVPAWIGELRRHRPQLYVGLQVINSEQVIETVHAGEVDLGFVETPRTPPGLATRVVAQDRLVVVVTPGHDWADRPEPLAVAELSATPLVLREHGSGTRETLDHELRRAGVPAATALVELGSATAVRGAVVAGAGPAVISELAVRADLADGRLVQVAVADLDLRRALRAVWPRGRRLFGPAADLLAATRSAR</sequence>
<dbReference type="PRINTS" id="PR00039">
    <property type="entry name" value="HTHLYSR"/>
</dbReference>
<accession>A0ABT1JCC3</accession>
<evidence type="ECO:0000313" key="7">
    <source>
        <dbReference type="Proteomes" id="UP000791080"/>
    </source>
</evidence>
<name>A0ABT1JCC3_ACTCY</name>
<dbReference type="InterPro" id="IPR000847">
    <property type="entry name" value="LysR_HTH_N"/>
</dbReference>
<dbReference type="Gene3D" id="1.10.10.10">
    <property type="entry name" value="Winged helix-like DNA-binding domain superfamily/Winged helix DNA-binding domain"/>
    <property type="match status" value="1"/>
</dbReference>
<gene>
    <name evidence="6" type="ORF">G443_000363</name>
</gene>
<comment type="similarity">
    <text evidence="1">Belongs to the LysR transcriptional regulatory family.</text>
</comment>
<evidence type="ECO:0000313" key="6">
    <source>
        <dbReference type="EMBL" id="MCP2330093.1"/>
    </source>
</evidence>
<dbReference type="InterPro" id="IPR036390">
    <property type="entry name" value="WH_DNA-bd_sf"/>
</dbReference>
<dbReference type="SUPFAM" id="SSF53850">
    <property type="entry name" value="Periplasmic binding protein-like II"/>
    <property type="match status" value="1"/>
</dbReference>
<dbReference type="InterPro" id="IPR005119">
    <property type="entry name" value="LysR_subst-bd"/>
</dbReference>
<dbReference type="PANTHER" id="PTHR30126:SF39">
    <property type="entry name" value="HTH-TYPE TRANSCRIPTIONAL REGULATOR CYSL"/>
    <property type="match status" value="1"/>
</dbReference>
<dbReference type="InterPro" id="IPR036388">
    <property type="entry name" value="WH-like_DNA-bd_sf"/>
</dbReference>
<reference evidence="6 7" key="1">
    <citation type="submission" date="2022-06" db="EMBL/GenBank/DDBJ databases">
        <title>Genomic Encyclopedia of Type Strains, Phase I: the one thousand microbial genomes (KMG-I) project.</title>
        <authorList>
            <person name="Kyrpides N."/>
        </authorList>
    </citation>
    <scope>NUCLEOTIDE SEQUENCE [LARGE SCALE GENOMIC DNA]</scope>
    <source>
        <strain evidence="6 7">DSM 43889</strain>
    </source>
</reference>
<dbReference type="Pfam" id="PF00126">
    <property type="entry name" value="HTH_1"/>
    <property type="match status" value="1"/>
</dbReference>
<dbReference type="EMBL" id="AUBJ02000001">
    <property type="protein sequence ID" value="MCP2330093.1"/>
    <property type="molecule type" value="Genomic_DNA"/>
</dbReference>
<dbReference type="SUPFAM" id="SSF46785">
    <property type="entry name" value="Winged helix' DNA-binding domain"/>
    <property type="match status" value="1"/>
</dbReference>
<evidence type="ECO:0000256" key="3">
    <source>
        <dbReference type="ARBA" id="ARBA00023125"/>
    </source>
</evidence>
<feature type="domain" description="HTH lysR-type" evidence="5">
    <location>
        <begin position="5"/>
        <end position="62"/>
    </location>
</feature>
<dbReference type="PANTHER" id="PTHR30126">
    <property type="entry name" value="HTH-TYPE TRANSCRIPTIONAL REGULATOR"/>
    <property type="match status" value="1"/>
</dbReference>
<organism evidence="6 7">
    <name type="scientific">Actinoalloteichus caeruleus DSM 43889</name>
    <dbReference type="NCBI Taxonomy" id="1120930"/>
    <lineage>
        <taxon>Bacteria</taxon>
        <taxon>Bacillati</taxon>
        <taxon>Actinomycetota</taxon>
        <taxon>Actinomycetes</taxon>
        <taxon>Pseudonocardiales</taxon>
        <taxon>Pseudonocardiaceae</taxon>
        <taxon>Actinoalloteichus</taxon>
        <taxon>Actinoalloteichus cyanogriseus</taxon>
    </lineage>
</organism>
<comment type="caution">
    <text evidence="6">The sequence shown here is derived from an EMBL/GenBank/DDBJ whole genome shotgun (WGS) entry which is preliminary data.</text>
</comment>
<dbReference type="Pfam" id="PF03466">
    <property type="entry name" value="LysR_substrate"/>
    <property type="match status" value="1"/>
</dbReference>
<keyword evidence="3" id="KW-0238">DNA-binding</keyword>
<evidence type="ECO:0000256" key="1">
    <source>
        <dbReference type="ARBA" id="ARBA00009437"/>
    </source>
</evidence>
<keyword evidence="2" id="KW-0805">Transcription regulation</keyword>
<dbReference type="PROSITE" id="PS50931">
    <property type="entry name" value="HTH_LYSR"/>
    <property type="match status" value="1"/>
</dbReference>
<dbReference type="Proteomes" id="UP000791080">
    <property type="component" value="Unassembled WGS sequence"/>
</dbReference>
<proteinExistence type="inferred from homology"/>
<keyword evidence="4" id="KW-0804">Transcription</keyword>
<evidence type="ECO:0000259" key="5">
    <source>
        <dbReference type="PROSITE" id="PS50931"/>
    </source>
</evidence>
<evidence type="ECO:0000256" key="2">
    <source>
        <dbReference type="ARBA" id="ARBA00023015"/>
    </source>
</evidence>
<evidence type="ECO:0000256" key="4">
    <source>
        <dbReference type="ARBA" id="ARBA00023163"/>
    </source>
</evidence>
<dbReference type="RefSeq" id="WP_026419762.1">
    <property type="nucleotide sequence ID" value="NZ_AUBJ02000001.1"/>
</dbReference>
<dbReference type="Gene3D" id="3.40.190.10">
    <property type="entry name" value="Periplasmic binding protein-like II"/>
    <property type="match status" value="2"/>
</dbReference>
<protein>
    <submittedName>
        <fullName evidence="6">ModE molybdate transport repressor domain-containing protein</fullName>
    </submittedName>
</protein>